<dbReference type="InterPro" id="IPR036264">
    <property type="entry name" value="Bact_exopeptidase_dim_dom"/>
</dbReference>
<dbReference type="PANTHER" id="PTHR43808">
    <property type="entry name" value="ACETYLORNITHINE DEACETYLASE"/>
    <property type="match status" value="1"/>
</dbReference>
<evidence type="ECO:0000313" key="8">
    <source>
        <dbReference type="Proteomes" id="UP001501204"/>
    </source>
</evidence>
<name>A0ABP4WSH6_9MICC</name>
<dbReference type="InterPro" id="IPR002933">
    <property type="entry name" value="Peptidase_M20"/>
</dbReference>
<dbReference type="EMBL" id="BAAAOA010000018">
    <property type="protein sequence ID" value="GAA1758987.1"/>
    <property type="molecule type" value="Genomic_DNA"/>
</dbReference>
<dbReference type="SUPFAM" id="SSF53187">
    <property type="entry name" value="Zn-dependent exopeptidases"/>
    <property type="match status" value="1"/>
</dbReference>
<organism evidence="7 8">
    <name type="scientific">Kocuria aegyptia</name>
    <dbReference type="NCBI Taxonomy" id="330943"/>
    <lineage>
        <taxon>Bacteria</taxon>
        <taxon>Bacillati</taxon>
        <taxon>Actinomycetota</taxon>
        <taxon>Actinomycetes</taxon>
        <taxon>Micrococcales</taxon>
        <taxon>Micrococcaceae</taxon>
        <taxon>Kocuria</taxon>
    </lineage>
</organism>
<proteinExistence type="inferred from homology"/>
<dbReference type="NCBIfam" id="NF005913">
    <property type="entry name" value="PRK07906.1"/>
    <property type="match status" value="1"/>
</dbReference>
<comment type="caution">
    <text evidence="7">The sequence shown here is derived from an EMBL/GenBank/DDBJ whole genome shotgun (WGS) entry which is preliminary data.</text>
</comment>
<dbReference type="InterPro" id="IPR011650">
    <property type="entry name" value="Peptidase_M20_dimer"/>
</dbReference>
<dbReference type="PANTHER" id="PTHR43808:SF8">
    <property type="entry name" value="PEPTIDASE M20 DIMERISATION DOMAIN-CONTAINING PROTEIN"/>
    <property type="match status" value="1"/>
</dbReference>
<dbReference type="PROSITE" id="PS00758">
    <property type="entry name" value="ARGE_DAPE_CPG2_1"/>
    <property type="match status" value="1"/>
</dbReference>
<keyword evidence="3" id="KW-0479">Metal-binding</keyword>
<dbReference type="Pfam" id="PF07687">
    <property type="entry name" value="M20_dimer"/>
    <property type="match status" value="1"/>
</dbReference>
<evidence type="ECO:0000313" key="7">
    <source>
        <dbReference type="EMBL" id="GAA1758987.1"/>
    </source>
</evidence>
<reference evidence="8" key="1">
    <citation type="journal article" date="2019" name="Int. J. Syst. Evol. Microbiol.">
        <title>The Global Catalogue of Microorganisms (GCM) 10K type strain sequencing project: providing services to taxonomists for standard genome sequencing and annotation.</title>
        <authorList>
            <consortium name="The Broad Institute Genomics Platform"/>
            <consortium name="The Broad Institute Genome Sequencing Center for Infectious Disease"/>
            <person name="Wu L."/>
            <person name="Ma J."/>
        </authorList>
    </citation>
    <scope>NUCLEOTIDE SEQUENCE [LARGE SCALE GENOMIC DNA]</scope>
    <source>
        <strain evidence="8">JCM 14735</strain>
    </source>
</reference>
<dbReference type="Gene3D" id="1.10.150.900">
    <property type="match status" value="1"/>
</dbReference>
<evidence type="ECO:0000256" key="4">
    <source>
        <dbReference type="ARBA" id="ARBA00022801"/>
    </source>
</evidence>
<protein>
    <submittedName>
        <fullName evidence="7">M20/M25/M40 family metallo-hydrolase</fullName>
    </submittedName>
</protein>
<dbReference type="InterPro" id="IPR050072">
    <property type="entry name" value="Peptidase_M20A"/>
</dbReference>
<dbReference type="PIRSF" id="PIRSF036696">
    <property type="entry name" value="ACY-1"/>
    <property type="match status" value="1"/>
</dbReference>
<dbReference type="Pfam" id="PF01546">
    <property type="entry name" value="Peptidase_M20"/>
    <property type="match status" value="1"/>
</dbReference>
<comment type="cofactor">
    <cofactor evidence="1">
        <name>Zn(2+)</name>
        <dbReference type="ChEBI" id="CHEBI:29105"/>
    </cofactor>
</comment>
<accession>A0ABP4WSH6</accession>
<dbReference type="RefSeq" id="WP_344121673.1">
    <property type="nucleotide sequence ID" value="NZ_BAAAOA010000018.1"/>
</dbReference>
<evidence type="ECO:0000256" key="2">
    <source>
        <dbReference type="ARBA" id="ARBA00006247"/>
    </source>
</evidence>
<evidence type="ECO:0000259" key="6">
    <source>
        <dbReference type="Pfam" id="PF07687"/>
    </source>
</evidence>
<dbReference type="Proteomes" id="UP001501204">
    <property type="component" value="Unassembled WGS sequence"/>
</dbReference>
<evidence type="ECO:0000256" key="1">
    <source>
        <dbReference type="ARBA" id="ARBA00001947"/>
    </source>
</evidence>
<dbReference type="InterPro" id="IPR001261">
    <property type="entry name" value="ArgE/DapE_CS"/>
</dbReference>
<dbReference type="SUPFAM" id="SSF55031">
    <property type="entry name" value="Bacterial exopeptidase dimerisation domain"/>
    <property type="match status" value="1"/>
</dbReference>
<evidence type="ECO:0000256" key="3">
    <source>
        <dbReference type="ARBA" id="ARBA00022723"/>
    </source>
</evidence>
<keyword evidence="5" id="KW-0862">Zinc</keyword>
<dbReference type="Gene3D" id="3.30.70.360">
    <property type="match status" value="1"/>
</dbReference>
<dbReference type="Gene3D" id="3.40.630.10">
    <property type="entry name" value="Zn peptidases"/>
    <property type="match status" value="1"/>
</dbReference>
<comment type="similarity">
    <text evidence="2">Belongs to the peptidase M20A family.</text>
</comment>
<gene>
    <name evidence="7" type="ORF">GCM10009767_17660</name>
</gene>
<sequence>MTDPQTVPAAADASSPEGETVEICRNLIRIDTSNYGSGDAKGERRAAEYVAGLIEEVGLSTTVLESAPGRANVFARIEGTDPSADALLVHGHLDVVPAIAADWSVDPFGGEIRDGMIWGRGAVDMKDMDAMMISVLRHMVRSGDRPRRDIVFGFFADEEAGMAYGSHWIAEHHRGLFDGVTDAISEVGGYSASIGGRRAYLLQTAEKGLMWLRLNAQGTAGHGSQINDDNPVTRLSRALANIGEYQWPIELTKTTRAFLDSVTELTGVEFDPQNPQRLLAELGSVARFVGATLQTTANPTMLEAGYKVNVIPGSAQAGLDVRYLPGQREIVLEKLAELAGDGVSFEFESDDIALEVPFSGTVVDAMVDALHAEDPDAVVLPYMLSGGTDNKSLDPLGITGYGFVPLRLPDELDFPAMFHGVDERVPTDSLEFGSRVLHRLLTRY</sequence>
<keyword evidence="4" id="KW-0378">Hydrolase</keyword>
<keyword evidence="8" id="KW-1185">Reference proteome</keyword>
<evidence type="ECO:0000256" key="5">
    <source>
        <dbReference type="ARBA" id="ARBA00022833"/>
    </source>
</evidence>
<feature type="domain" description="Peptidase M20 dimerisation" evidence="6">
    <location>
        <begin position="204"/>
        <end position="339"/>
    </location>
</feature>